<comment type="caution">
    <text evidence="1">The sequence shown here is derived from an EMBL/GenBank/DDBJ whole genome shotgun (WGS) entry which is preliminary data.</text>
</comment>
<dbReference type="GO" id="GO:0009236">
    <property type="term" value="P:cobalamin biosynthetic process"/>
    <property type="evidence" value="ECO:0007669"/>
    <property type="project" value="InterPro"/>
</dbReference>
<dbReference type="Gene3D" id="3.40.50.300">
    <property type="entry name" value="P-loop containing nucleotide triphosphate hydrolases"/>
    <property type="match status" value="1"/>
</dbReference>
<dbReference type="OrthoDB" id="9810309at2"/>
<dbReference type="Pfam" id="PF02572">
    <property type="entry name" value="CobA_CobO_BtuR"/>
    <property type="match status" value="1"/>
</dbReference>
<dbReference type="SUPFAM" id="SSF52540">
    <property type="entry name" value="P-loop containing nucleoside triphosphate hydrolases"/>
    <property type="match status" value="1"/>
</dbReference>
<dbReference type="PANTHER" id="PTHR46638:SF1">
    <property type="entry name" value="CORRINOID ADENOSYLTRANSFERASE"/>
    <property type="match status" value="1"/>
</dbReference>
<dbReference type="InterPro" id="IPR027417">
    <property type="entry name" value="P-loop_NTPase"/>
</dbReference>
<keyword evidence="2" id="KW-1185">Reference proteome</keyword>
<reference evidence="1 2" key="1">
    <citation type="submission" date="2017-06" db="EMBL/GenBank/DDBJ databases">
        <title>Draft Genome Sequence of Natranaerobius trueperi halophilic, alkalithermophilic bacteria from soda lakes.</title>
        <authorList>
            <person name="Zhao B."/>
        </authorList>
    </citation>
    <scope>NUCLEOTIDE SEQUENCE [LARGE SCALE GENOMIC DNA]</scope>
    <source>
        <strain evidence="1 2">DSM 18760</strain>
    </source>
</reference>
<protein>
    <submittedName>
        <fullName evidence="1">Cob(I)yrinic acid a,c-diamide adenosyltransferase</fullName>
    </submittedName>
</protein>
<dbReference type="AlphaFoldDB" id="A0A226BVG7"/>
<dbReference type="InterPro" id="IPR003724">
    <property type="entry name" value="CblAdoTrfase_CobA"/>
</dbReference>
<keyword evidence="1" id="KW-0808">Transferase</keyword>
<gene>
    <name evidence="1" type="ORF">CDO51_11150</name>
</gene>
<dbReference type="CDD" id="cd00561">
    <property type="entry name" value="CobA_ACA"/>
    <property type="match status" value="1"/>
</dbReference>
<dbReference type="GO" id="GO:0005524">
    <property type="term" value="F:ATP binding"/>
    <property type="evidence" value="ECO:0007669"/>
    <property type="project" value="InterPro"/>
</dbReference>
<name>A0A226BVG7_9FIRM</name>
<accession>A0A226BVG7</accession>
<organism evidence="1 2">
    <name type="scientific">Natranaerobius trueperi</name>
    <dbReference type="NCBI Taxonomy" id="759412"/>
    <lineage>
        <taxon>Bacteria</taxon>
        <taxon>Bacillati</taxon>
        <taxon>Bacillota</taxon>
        <taxon>Clostridia</taxon>
        <taxon>Natranaerobiales</taxon>
        <taxon>Natranaerobiaceae</taxon>
        <taxon>Natranaerobius</taxon>
    </lineage>
</organism>
<sequence length="175" mass="19536">MSEQNRGLIFLYTGSGKGKTTAAIGLCFRALGHGSKSCIIQFVKGKENTGEVLALEYVKGQIDIIPMGQGLIRNNPTPTDIEMANKALEKAKELIFNSDYEIIVLDEINIALKKELIDINLVSKLINKKPINKHIVLTGRYAPSQLFDLCDTVTIFEEKKHHFKKGCIARKTIEF</sequence>
<evidence type="ECO:0000313" key="1">
    <source>
        <dbReference type="EMBL" id="OWZ82983.1"/>
    </source>
</evidence>
<evidence type="ECO:0000313" key="2">
    <source>
        <dbReference type="Proteomes" id="UP000214588"/>
    </source>
</evidence>
<dbReference type="PANTHER" id="PTHR46638">
    <property type="entry name" value="CORRINOID ADENOSYLTRANSFERASE"/>
    <property type="match status" value="1"/>
</dbReference>
<dbReference type="EMBL" id="NIQC01000031">
    <property type="protein sequence ID" value="OWZ82983.1"/>
    <property type="molecule type" value="Genomic_DNA"/>
</dbReference>
<proteinExistence type="predicted"/>
<dbReference type="Proteomes" id="UP000214588">
    <property type="component" value="Unassembled WGS sequence"/>
</dbReference>
<dbReference type="RefSeq" id="WP_089024331.1">
    <property type="nucleotide sequence ID" value="NZ_NIQC01000031.1"/>
</dbReference>
<dbReference type="GO" id="GO:0008817">
    <property type="term" value="F:corrinoid adenosyltransferase activity"/>
    <property type="evidence" value="ECO:0007669"/>
    <property type="project" value="InterPro"/>
</dbReference>
<dbReference type="PIRSF" id="PIRSF015617">
    <property type="entry name" value="Adensltrnsf_CobA"/>
    <property type="match status" value="1"/>
</dbReference>